<accession>A0A7C1B0W2</accession>
<feature type="non-terminal residue" evidence="4">
    <location>
        <position position="1"/>
    </location>
</feature>
<dbReference type="PROSITE" id="PS00379">
    <property type="entry name" value="CDP_ALCOHOL_P_TRANSF"/>
    <property type="match status" value="1"/>
</dbReference>
<proteinExistence type="inferred from homology"/>
<dbReference type="Proteomes" id="UP000886355">
    <property type="component" value="Unassembled WGS sequence"/>
</dbReference>
<feature type="transmembrane region" description="Helical" evidence="3">
    <location>
        <begin position="84"/>
        <end position="102"/>
    </location>
</feature>
<dbReference type="GO" id="GO:0016780">
    <property type="term" value="F:phosphotransferase activity, for other substituted phosphate groups"/>
    <property type="evidence" value="ECO:0007669"/>
    <property type="project" value="InterPro"/>
</dbReference>
<comment type="similarity">
    <text evidence="2">Belongs to the CDP-alcohol phosphatidyltransferase class-I family.</text>
</comment>
<reference evidence="4" key="1">
    <citation type="journal article" date="2020" name="mSystems">
        <title>Genome- and Community-Level Interaction Insights into Carbon Utilization and Element Cycling Functions of Hydrothermarchaeota in Hydrothermal Sediment.</title>
        <authorList>
            <person name="Zhou Z."/>
            <person name="Liu Y."/>
            <person name="Xu W."/>
            <person name="Pan J."/>
            <person name="Luo Z.H."/>
            <person name="Li M."/>
        </authorList>
    </citation>
    <scope>NUCLEOTIDE SEQUENCE [LARGE SCALE GENOMIC DNA]</scope>
    <source>
        <strain evidence="4">HyVt-19</strain>
    </source>
</reference>
<feature type="transmembrane region" description="Helical" evidence="3">
    <location>
        <begin position="146"/>
        <end position="164"/>
    </location>
</feature>
<dbReference type="Gene3D" id="1.20.120.1760">
    <property type="match status" value="1"/>
</dbReference>
<dbReference type="EMBL" id="DQZW01000231">
    <property type="protein sequence ID" value="HDL90220.1"/>
    <property type="molecule type" value="Genomic_DNA"/>
</dbReference>
<dbReference type="GO" id="GO:0008654">
    <property type="term" value="P:phospholipid biosynthetic process"/>
    <property type="evidence" value="ECO:0007669"/>
    <property type="project" value="InterPro"/>
</dbReference>
<evidence type="ECO:0000256" key="2">
    <source>
        <dbReference type="RuleBase" id="RU003750"/>
    </source>
</evidence>
<feature type="transmembrane region" description="Helical" evidence="3">
    <location>
        <begin position="233"/>
        <end position="253"/>
    </location>
</feature>
<evidence type="ECO:0000256" key="1">
    <source>
        <dbReference type="ARBA" id="ARBA00022679"/>
    </source>
</evidence>
<dbReference type="InterPro" id="IPR048254">
    <property type="entry name" value="CDP_ALCOHOL_P_TRANSF_CS"/>
</dbReference>
<keyword evidence="3" id="KW-0812">Transmembrane</keyword>
<protein>
    <submittedName>
        <fullName evidence="4">CDP-alcohol phosphatidyltransferase family protein</fullName>
    </submittedName>
</protein>
<dbReference type="InterPro" id="IPR000462">
    <property type="entry name" value="CDP-OH_P_trans"/>
</dbReference>
<evidence type="ECO:0000313" key="4">
    <source>
        <dbReference type="EMBL" id="HDL90220.1"/>
    </source>
</evidence>
<sequence length="265" mass="29959">IKKMISTGSLPADIAERVDIIAASPGLQYPVSEDPTSVVEAEKRLMDSLGLQTAETDGFMARNFDRHISRFFSKRLVKTGLHPNWFTIMGMSIGLLGAWFISQPGYSQRLLGSLLFVFCIMVDGVDGEIARLTLKDSTFGHYFDIVTDNIVHAAIFVALPVSFYRETGNNIYLKSLWILLIGVAFAAFSAYYCIFRVEHRYNKKILTVFDKLASRDFAYLIALLALINKLQWFLWGATFGSYLFGIILWILYLRSSSLTRGYNKV</sequence>
<keyword evidence="3" id="KW-0472">Membrane</keyword>
<feature type="transmembrane region" description="Helical" evidence="3">
    <location>
        <begin position="176"/>
        <end position="194"/>
    </location>
</feature>
<name>A0A7C1B0W2_9BACT</name>
<keyword evidence="1 2" id="KW-0808">Transferase</keyword>
<comment type="caution">
    <text evidence="4">The sequence shown here is derived from an EMBL/GenBank/DDBJ whole genome shotgun (WGS) entry which is preliminary data.</text>
</comment>
<evidence type="ECO:0000256" key="3">
    <source>
        <dbReference type="SAM" id="Phobius"/>
    </source>
</evidence>
<keyword evidence="3" id="KW-1133">Transmembrane helix</keyword>
<dbReference type="InterPro" id="IPR043130">
    <property type="entry name" value="CDP-OH_PTrfase_TM_dom"/>
</dbReference>
<dbReference type="Pfam" id="PF01066">
    <property type="entry name" value="CDP-OH_P_transf"/>
    <property type="match status" value="1"/>
</dbReference>
<gene>
    <name evidence="4" type="ORF">ENG14_04890</name>
</gene>
<dbReference type="AlphaFoldDB" id="A0A7C1B0W2"/>
<organism evidence="4">
    <name type="scientific">Thermodesulforhabdus norvegica</name>
    <dbReference type="NCBI Taxonomy" id="39841"/>
    <lineage>
        <taxon>Bacteria</taxon>
        <taxon>Pseudomonadati</taxon>
        <taxon>Thermodesulfobacteriota</taxon>
        <taxon>Syntrophobacteria</taxon>
        <taxon>Syntrophobacterales</taxon>
        <taxon>Thermodesulforhabdaceae</taxon>
        <taxon>Thermodesulforhabdus</taxon>
    </lineage>
</organism>
<dbReference type="GO" id="GO:0016020">
    <property type="term" value="C:membrane"/>
    <property type="evidence" value="ECO:0007669"/>
    <property type="project" value="InterPro"/>
</dbReference>